<gene>
    <name evidence="2" type="ORF">MAR_021935</name>
</gene>
<evidence type="ECO:0000313" key="2">
    <source>
        <dbReference type="EMBL" id="WAR06566.1"/>
    </source>
</evidence>
<sequence>MSRRQSKTSKPPVKELDLTRLKCGICKCEANGLDAIYSHLLTHNKGSDFTFNKETKTVYPKHAFVTNETQTGMELLADIVKIASARTENQSEDVKGIANTLAEADESPYVVVEVEHGQNYVDIVKNIQQFVVGKTQVVKKGLKKSVEDENDTVYTEIGQGPDYQIQMNSEPDPKNKKSVKSENVKNESDPEEEMQVLVEVNAETDYEDEEVYDEPLSDMENIEYALDGTETKKTAKKRKATSNGKEKEIKKIKEEGVQADLDFDEYYDVSPSRGKANTPKVPGEVSAEQSQYSKKKKTPKEKKPKDPNAETVIKNPLDYHIDSLEEHRLSHMVGGLRCGKCDALFPDKRRKEAHEAHCTVSSQDEDDVEEDEESFLTITPHPNTVSVSDIS</sequence>
<feature type="region of interest" description="Disordered" evidence="1">
    <location>
        <begin position="352"/>
        <end position="374"/>
    </location>
</feature>
<dbReference type="EMBL" id="CP111016">
    <property type="protein sequence ID" value="WAR06566.1"/>
    <property type="molecule type" value="Genomic_DNA"/>
</dbReference>
<feature type="region of interest" description="Disordered" evidence="1">
    <location>
        <begin position="157"/>
        <end position="193"/>
    </location>
</feature>
<reference evidence="2" key="1">
    <citation type="submission" date="2022-11" db="EMBL/GenBank/DDBJ databases">
        <title>Centuries of genome instability and evolution in soft-shell clam transmissible cancer (bioRxiv).</title>
        <authorList>
            <person name="Hart S.F.M."/>
            <person name="Yonemitsu M.A."/>
            <person name="Giersch R.M."/>
            <person name="Beal B.F."/>
            <person name="Arriagada G."/>
            <person name="Davis B.W."/>
            <person name="Ostrander E.A."/>
            <person name="Goff S.P."/>
            <person name="Metzger M.J."/>
        </authorList>
    </citation>
    <scope>NUCLEOTIDE SEQUENCE</scope>
    <source>
        <strain evidence="2">MELC-2E11</strain>
        <tissue evidence="2">Siphon/mantle</tissue>
    </source>
</reference>
<feature type="region of interest" description="Disordered" evidence="1">
    <location>
        <begin position="260"/>
        <end position="314"/>
    </location>
</feature>
<organism evidence="2 3">
    <name type="scientific">Mya arenaria</name>
    <name type="common">Soft-shell clam</name>
    <dbReference type="NCBI Taxonomy" id="6604"/>
    <lineage>
        <taxon>Eukaryota</taxon>
        <taxon>Metazoa</taxon>
        <taxon>Spiralia</taxon>
        <taxon>Lophotrochozoa</taxon>
        <taxon>Mollusca</taxon>
        <taxon>Bivalvia</taxon>
        <taxon>Autobranchia</taxon>
        <taxon>Heteroconchia</taxon>
        <taxon>Euheterodonta</taxon>
        <taxon>Imparidentia</taxon>
        <taxon>Neoheterodontei</taxon>
        <taxon>Myida</taxon>
        <taxon>Myoidea</taxon>
        <taxon>Myidae</taxon>
        <taxon>Mya</taxon>
    </lineage>
</organism>
<evidence type="ECO:0000313" key="3">
    <source>
        <dbReference type="Proteomes" id="UP001164746"/>
    </source>
</evidence>
<feature type="compositionally biased region" description="Acidic residues" evidence="1">
    <location>
        <begin position="363"/>
        <end position="374"/>
    </location>
</feature>
<accession>A0ABY7EHC5</accession>
<keyword evidence="3" id="KW-1185">Reference proteome</keyword>
<proteinExistence type="predicted"/>
<dbReference type="Proteomes" id="UP001164746">
    <property type="component" value="Chromosome 5"/>
</dbReference>
<name>A0ABY7EHC5_MYAAR</name>
<feature type="compositionally biased region" description="Basic and acidic residues" evidence="1">
    <location>
        <begin position="171"/>
        <end position="188"/>
    </location>
</feature>
<evidence type="ECO:0000256" key="1">
    <source>
        <dbReference type="SAM" id="MobiDB-lite"/>
    </source>
</evidence>
<protein>
    <submittedName>
        <fullName evidence="2">Uncharacterized protein</fullName>
    </submittedName>
</protein>